<organism evidence="3 4">
    <name type="scientific">Skermanella aerolata</name>
    <dbReference type="NCBI Taxonomy" id="393310"/>
    <lineage>
        <taxon>Bacteria</taxon>
        <taxon>Pseudomonadati</taxon>
        <taxon>Pseudomonadota</taxon>
        <taxon>Alphaproteobacteria</taxon>
        <taxon>Rhodospirillales</taxon>
        <taxon>Azospirillaceae</taxon>
        <taxon>Skermanella</taxon>
    </lineage>
</organism>
<dbReference type="SUPFAM" id="SSF52540">
    <property type="entry name" value="P-loop containing nucleoside triphosphate hydrolases"/>
    <property type="match status" value="1"/>
</dbReference>
<accession>A0A512DSM3</accession>
<dbReference type="Pfam" id="PF03969">
    <property type="entry name" value="AFG1_ATPase"/>
    <property type="match status" value="1"/>
</dbReference>
<gene>
    <name evidence="3" type="ORF">SAE02_36310</name>
</gene>
<dbReference type="GO" id="GO:0016887">
    <property type="term" value="F:ATP hydrolysis activity"/>
    <property type="evidence" value="ECO:0007669"/>
    <property type="project" value="InterPro"/>
</dbReference>
<dbReference type="GO" id="GO:0005737">
    <property type="term" value="C:cytoplasm"/>
    <property type="evidence" value="ECO:0007669"/>
    <property type="project" value="TreeGrafter"/>
</dbReference>
<keyword evidence="3" id="KW-0131">Cell cycle</keyword>
<evidence type="ECO:0000313" key="4">
    <source>
        <dbReference type="Proteomes" id="UP000321523"/>
    </source>
</evidence>
<dbReference type="GO" id="GO:0051301">
    <property type="term" value="P:cell division"/>
    <property type="evidence" value="ECO:0007669"/>
    <property type="project" value="UniProtKB-KW"/>
</dbReference>
<dbReference type="InterPro" id="IPR005654">
    <property type="entry name" value="ATPase_AFG1-like"/>
</dbReference>
<dbReference type="GO" id="GO:0005524">
    <property type="term" value="F:ATP binding"/>
    <property type="evidence" value="ECO:0007669"/>
    <property type="project" value="UniProtKB-KW"/>
</dbReference>
<reference evidence="3 4" key="1">
    <citation type="submission" date="2019-07" db="EMBL/GenBank/DDBJ databases">
        <title>Whole genome shotgun sequence of Skermanella aerolata NBRC 106429.</title>
        <authorList>
            <person name="Hosoyama A."/>
            <person name="Uohara A."/>
            <person name="Ohji S."/>
            <person name="Ichikawa N."/>
        </authorList>
    </citation>
    <scope>NUCLEOTIDE SEQUENCE [LARGE SCALE GENOMIC DNA]</scope>
    <source>
        <strain evidence="3 4">NBRC 106429</strain>
    </source>
</reference>
<keyword evidence="3" id="KW-0132">Cell division</keyword>
<keyword evidence="4" id="KW-1185">Reference proteome</keyword>
<dbReference type="NCBIfam" id="NF040713">
    <property type="entry name" value="ZapE"/>
    <property type="match status" value="1"/>
</dbReference>
<evidence type="ECO:0000256" key="1">
    <source>
        <dbReference type="ARBA" id="ARBA00022741"/>
    </source>
</evidence>
<comment type="caution">
    <text evidence="3">The sequence shown here is derived from an EMBL/GenBank/DDBJ whole genome shotgun (WGS) entry which is preliminary data.</text>
</comment>
<proteinExistence type="predicted"/>
<dbReference type="InterPro" id="IPR027417">
    <property type="entry name" value="P-loop_NTPase"/>
</dbReference>
<dbReference type="PANTHER" id="PTHR12169:SF6">
    <property type="entry name" value="AFG1-LIKE ATPASE"/>
    <property type="match status" value="1"/>
</dbReference>
<dbReference type="Proteomes" id="UP000321523">
    <property type="component" value="Unassembled WGS sequence"/>
</dbReference>
<evidence type="ECO:0000313" key="3">
    <source>
        <dbReference type="EMBL" id="GEO39483.1"/>
    </source>
</evidence>
<evidence type="ECO:0000256" key="2">
    <source>
        <dbReference type="ARBA" id="ARBA00022840"/>
    </source>
</evidence>
<dbReference type="EMBL" id="BJYZ01000016">
    <property type="protein sequence ID" value="GEO39483.1"/>
    <property type="molecule type" value="Genomic_DNA"/>
</dbReference>
<protein>
    <submittedName>
        <fullName evidence="3">Cell division protein ZapE</fullName>
    </submittedName>
</protein>
<dbReference type="Gene3D" id="3.40.50.300">
    <property type="entry name" value="P-loop containing nucleotide triphosphate hydrolases"/>
    <property type="match status" value="1"/>
</dbReference>
<name>A0A512DSM3_9PROT</name>
<sequence length="397" mass="45029">MRVVPASLVVCPRSAMPNGPLALYRSRRGTGTLKADAAQEYAAERLQSLFQALREYRPTMGRVGWRARFGLTRRPDPAPQGLYIYGDVGRGKSMLMDLFYETAPVEHRRRVHFHAFMIEVHERLHQHRQAAKEAAKEADSGKKTGDESIPDLARAIADEAWLLCFDEFHVTDIADAMILGRLFTALFDLGVVVVATSNWPPDDLYKDGLQRDLFLPFIRLLKERVDIVELSGPTDYRRDRLKGSQVYYYPHGPATERALRDLFDTLTEGSPSTHCSLTAQGRKVDIPKAARGVAWFSFHELCARPLGAGDYLAIATHFHTVIIDRVPKLTEAQRNEAKRFMTLIDSLYEHKVKTIISAQCPPDAIYNEGLHAFEFQRTVSRLMEMQAEDYLEAEHLT</sequence>
<keyword evidence="1" id="KW-0547">Nucleotide-binding</keyword>
<dbReference type="PANTHER" id="PTHR12169">
    <property type="entry name" value="ATPASE N2B"/>
    <property type="match status" value="1"/>
</dbReference>
<dbReference type="AlphaFoldDB" id="A0A512DSM3"/>
<keyword evidence="2" id="KW-0067">ATP-binding</keyword>